<evidence type="ECO:0000313" key="3">
    <source>
        <dbReference type="EMBL" id="GAU10421.1"/>
    </source>
</evidence>
<evidence type="ECO:0000313" key="4">
    <source>
        <dbReference type="Proteomes" id="UP000242715"/>
    </source>
</evidence>
<name>A0A1B5Z8I8_TRISU</name>
<dbReference type="Pfam" id="PF00191">
    <property type="entry name" value="Annexin"/>
    <property type="match status" value="1"/>
</dbReference>
<evidence type="ECO:0008006" key="5">
    <source>
        <dbReference type="Google" id="ProtNLM"/>
    </source>
</evidence>
<dbReference type="GO" id="GO:0005886">
    <property type="term" value="C:plasma membrane"/>
    <property type="evidence" value="ECO:0007669"/>
    <property type="project" value="TreeGrafter"/>
</dbReference>
<dbReference type="InterPro" id="IPR037104">
    <property type="entry name" value="Annexin_sf"/>
</dbReference>
<evidence type="ECO:0000256" key="1">
    <source>
        <dbReference type="ARBA" id="ARBA00022737"/>
    </source>
</evidence>
<sequence length="89" mass="10377">MDEGSDDFHKAVRIAISCINDHNKYYEKVLRNAMETVGTDEDALMRVIVTRAEKDLENIRKVYYKRNSVHLEHSMAKKTSGDYTYFDGK</sequence>
<dbReference type="GO" id="GO:0005737">
    <property type="term" value="C:cytoplasm"/>
    <property type="evidence" value="ECO:0007669"/>
    <property type="project" value="TreeGrafter"/>
</dbReference>
<dbReference type="InterPro" id="IPR018502">
    <property type="entry name" value="Annexin_repeat"/>
</dbReference>
<dbReference type="Proteomes" id="UP000242715">
    <property type="component" value="Unassembled WGS sequence"/>
</dbReference>
<dbReference type="PANTHER" id="PTHR10502">
    <property type="entry name" value="ANNEXIN"/>
    <property type="match status" value="1"/>
</dbReference>
<dbReference type="PANTHER" id="PTHR10502:SF203">
    <property type="entry name" value="ANNEXIN"/>
    <property type="match status" value="1"/>
</dbReference>
<gene>
    <name evidence="3" type="ORF">TSUD_423430</name>
</gene>
<dbReference type="GO" id="GO:0009414">
    <property type="term" value="P:response to water deprivation"/>
    <property type="evidence" value="ECO:0007669"/>
    <property type="project" value="TreeGrafter"/>
</dbReference>
<dbReference type="GO" id="GO:0005544">
    <property type="term" value="F:calcium-dependent phospholipid binding"/>
    <property type="evidence" value="ECO:0007669"/>
    <property type="project" value="InterPro"/>
</dbReference>
<dbReference type="GO" id="GO:0009651">
    <property type="term" value="P:response to salt stress"/>
    <property type="evidence" value="ECO:0007669"/>
    <property type="project" value="TreeGrafter"/>
</dbReference>
<proteinExistence type="predicted"/>
<dbReference type="GO" id="GO:0005509">
    <property type="term" value="F:calcium ion binding"/>
    <property type="evidence" value="ECO:0007669"/>
    <property type="project" value="InterPro"/>
</dbReference>
<keyword evidence="1" id="KW-0677">Repeat</keyword>
<dbReference type="FunFam" id="1.10.220.10:FF:000001">
    <property type="entry name" value="Annexin"/>
    <property type="match status" value="1"/>
</dbReference>
<accession>A0A1B5Z8I8</accession>
<dbReference type="SUPFAM" id="SSF47874">
    <property type="entry name" value="Annexin"/>
    <property type="match status" value="1"/>
</dbReference>
<dbReference type="GO" id="GO:0009408">
    <property type="term" value="P:response to heat"/>
    <property type="evidence" value="ECO:0007669"/>
    <property type="project" value="TreeGrafter"/>
</dbReference>
<organism evidence="3 4">
    <name type="scientific">Trifolium subterraneum</name>
    <name type="common">Subterranean clover</name>
    <dbReference type="NCBI Taxonomy" id="3900"/>
    <lineage>
        <taxon>Eukaryota</taxon>
        <taxon>Viridiplantae</taxon>
        <taxon>Streptophyta</taxon>
        <taxon>Embryophyta</taxon>
        <taxon>Tracheophyta</taxon>
        <taxon>Spermatophyta</taxon>
        <taxon>Magnoliopsida</taxon>
        <taxon>eudicotyledons</taxon>
        <taxon>Gunneridae</taxon>
        <taxon>Pentapetalae</taxon>
        <taxon>rosids</taxon>
        <taxon>fabids</taxon>
        <taxon>Fabales</taxon>
        <taxon>Fabaceae</taxon>
        <taxon>Papilionoideae</taxon>
        <taxon>50 kb inversion clade</taxon>
        <taxon>NPAAA clade</taxon>
        <taxon>Hologalegina</taxon>
        <taxon>IRL clade</taxon>
        <taxon>Trifolieae</taxon>
        <taxon>Trifolium</taxon>
    </lineage>
</organism>
<protein>
    <recommendedName>
        <fullName evidence="5">Annexin</fullName>
    </recommendedName>
</protein>
<dbReference type="EMBL" id="BCLP01048424">
    <property type="protein sequence ID" value="GAU10421.1"/>
    <property type="molecule type" value="Genomic_DNA"/>
</dbReference>
<dbReference type="PROSITE" id="PS51897">
    <property type="entry name" value="ANNEXIN_2"/>
    <property type="match status" value="1"/>
</dbReference>
<dbReference type="SMART" id="SM00335">
    <property type="entry name" value="ANX"/>
    <property type="match status" value="1"/>
</dbReference>
<keyword evidence="4" id="KW-1185">Reference proteome</keyword>
<reference evidence="4" key="1">
    <citation type="journal article" date="2017" name="Front. Plant Sci.">
        <title>Climate Clever Clovers: New Paradigm to Reduce the Environmental Footprint of Ruminants by Breeding Low Methanogenic Forages Utilizing Haplotype Variation.</title>
        <authorList>
            <person name="Kaur P."/>
            <person name="Appels R."/>
            <person name="Bayer P.E."/>
            <person name="Keeble-Gagnere G."/>
            <person name="Wang J."/>
            <person name="Hirakawa H."/>
            <person name="Shirasawa K."/>
            <person name="Vercoe P."/>
            <person name="Stefanova K."/>
            <person name="Durmic Z."/>
            <person name="Nichols P."/>
            <person name="Revell C."/>
            <person name="Isobe S.N."/>
            <person name="Edwards D."/>
            <person name="Erskine W."/>
        </authorList>
    </citation>
    <scope>NUCLEOTIDE SEQUENCE [LARGE SCALE GENOMIC DNA]</scope>
    <source>
        <strain evidence="4">cv. Daliak</strain>
    </source>
</reference>
<dbReference type="GO" id="GO:0009409">
    <property type="term" value="P:response to cold"/>
    <property type="evidence" value="ECO:0007669"/>
    <property type="project" value="TreeGrafter"/>
</dbReference>
<comment type="caution">
    <text evidence="3">The sequence shown here is derived from an EMBL/GenBank/DDBJ whole genome shotgun (WGS) entry which is preliminary data.</text>
</comment>
<evidence type="ECO:0000256" key="2">
    <source>
        <dbReference type="ARBA" id="ARBA00023216"/>
    </source>
</evidence>
<dbReference type="AlphaFoldDB" id="A0A1B5Z8I8"/>
<dbReference type="Gene3D" id="1.10.220.10">
    <property type="entry name" value="Annexin"/>
    <property type="match status" value="1"/>
</dbReference>
<dbReference type="OrthoDB" id="37886at2759"/>
<dbReference type="GO" id="GO:0001786">
    <property type="term" value="F:phosphatidylserine binding"/>
    <property type="evidence" value="ECO:0007669"/>
    <property type="project" value="TreeGrafter"/>
</dbReference>
<keyword evidence="2" id="KW-0041">Annexin</keyword>